<reference evidence="3 4" key="1">
    <citation type="submission" date="2022-05" db="EMBL/GenBank/DDBJ databases">
        <title>Chromosome-level reference genomes for two strains of Caenorhabditis briggsae: an improved platform for comparative genomics.</title>
        <authorList>
            <person name="Stevens L."/>
            <person name="Andersen E.C."/>
        </authorList>
    </citation>
    <scope>NUCLEOTIDE SEQUENCE [LARGE SCALE GENOMIC DNA]</scope>
    <source>
        <strain evidence="3">QX1410_ONT</strain>
        <tissue evidence="3">Whole-organism</tissue>
    </source>
</reference>
<feature type="chain" id="PRO_5042237326" evidence="2">
    <location>
        <begin position="18"/>
        <end position="147"/>
    </location>
</feature>
<gene>
    <name evidence="3" type="ORF">L3Y34_003197</name>
</gene>
<dbReference type="Proteomes" id="UP000827892">
    <property type="component" value="Chromosome IV"/>
</dbReference>
<protein>
    <submittedName>
        <fullName evidence="3">Uncharacterized protein</fullName>
    </submittedName>
</protein>
<feature type="compositionally biased region" description="Acidic residues" evidence="1">
    <location>
        <begin position="94"/>
        <end position="109"/>
    </location>
</feature>
<evidence type="ECO:0000313" key="4">
    <source>
        <dbReference type="Proteomes" id="UP000827892"/>
    </source>
</evidence>
<name>A0AAE9ABU1_CAEBR</name>
<proteinExistence type="predicted"/>
<feature type="compositionally biased region" description="Acidic residues" evidence="1">
    <location>
        <begin position="120"/>
        <end position="147"/>
    </location>
</feature>
<feature type="region of interest" description="Disordered" evidence="1">
    <location>
        <begin position="78"/>
        <end position="147"/>
    </location>
</feature>
<evidence type="ECO:0000256" key="2">
    <source>
        <dbReference type="SAM" id="SignalP"/>
    </source>
</evidence>
<accession>A0AAE9ABU1</accession>
<organism evidence="3 4">
    <name type="scientific">Caenorhabditis briggsae</name>
    <dbReference type="NCBI Taxonomy" id="6238"/>
    <lineage>
        <taxon>Eukaryota</taxon>
        <taxon>Metazoa</taxon>
        <taxon>Ecdysozoa</taxon>
        <taxon>Nematoda</taxon>
        <taxon>Chromadorea</taxon>
        <taxon>Rhabditida</taxon>
        <taxon>Rhabditina</taxon>
        <taxon>Rhabditomorpha</taxon>
        <taxon>Rhabditoidea</taxon>
        <taxon>Rhabditidae</taxon>
        <taxon>Peloderinae</taxon>
        <taxon>Caenorhabditis</taxon>
    </lineage>
</organism>
<keyword evidence="2" id="KW-0732">Signal</keyword>
<dbReference type="AlphaFoldDB" id="A0AAE9ABU1"/>
<dbReference type="EMBL" id="CP090894">
    <property type="protein sequence ID" value="ULT93532.1"/>
    <property type="molecule type" value="Genomic_DNA"/>
</dbReference>
<evidence type="ECO:0000256" key="1">
    <source>
        <dbReference type="SAM" id="MobiDB-lite"/>
    </source>
</evidence>
<evidence type="ECO:0000313" key="3">
    <source>
        <dbReference type="EMBL" id="ULT93532.1"/>
    </source>
</evidence>
<sequence>MPRYSLLLLIIIPIANGYIFDPSRTRKVLIVPKNKNGWHDSATFAPIDPIQIGTQDWEDLTEVERYYLETKGTLRFSGSSAYDYGNQELKDDYDVSDYIDEEDKEDDDEKGSGDYGDVSKEDEDSEYEGYLEDEFDDYDNQYEYDNY</sequence>
<feature type="signal peptide" evidence="2">
    <location>
        <begin position="1"/>
        <end position="17"/>
    </location>
</feature>